<dbReference type="Pfam" id="PF21762">
    <property type="entry name" value="DEDDh_C"/>
    <property type="match status" value="1"/>
</dbReference>
<organism evidence="3 4">
    <name type="scientific">Clavispora lusitaniae</name>
    <name type="common">Candida lusitaniae</name>
    <dbReference type="NCBI Taxonomy" id="36911"/>
    <lineage>
        <taxon>Eukaryota</taxon>
        <taxon>Fungi</taxon>
        <taxon>Dikarya</taxon>
        <taxon>Ascomycota</taxon>
        <taxon>Saccharomycotina</taxon>
        <taxon>Pichiomycetes</taxon>
        <taxon>Metschnikowiaceae</taxon>
        <taxon>Clavispora</taxon>
    </lineage>
</organism>
<dbReference type="OMA" id="WMELVYL"/>
<dbReference type="Gene3D" id="3.30.420.10">
    <property type="entry name" value="Ribonuclease H-like superfamily/Ribonuclease H"/>
    <property type="match status" value="1"/>
</dbReference>
<feature type="region of interest" description="Disordered" evidence="1">
    <location>
        <begin position="224"/>
        <end position="249"/>
    </location>
</feature>
<sequence length="281" mass="31803">MSRNPIAAELRRSMEAYFAHTRFCFGPHQVLRLRRWMELVYLREHPLVAIDVEAWERDSRHITEIGVAVYDPVDQYLSAQPYIRTLHILVEENRHRTNGRYVPDNSGRFNNGVSYRMSSAESRGLLREILAQYLTARRGVLVGHSLRGDVAWLASHGVDVAGVETVDTEQVHRLSRREGGSVRGLLRTMQIPHSNLHNAGNDAYYTLLAALAYLDPAQRTRFGLDEEAPPRDETAVVPGQKSAKARKRAERFTDSARVLSAAEAPTLEEFMRSNTVDRNGA</sequence>
<dbReference type="AlphaFoldDB" id="A0AA91PV75"/>
<gene>
    <name evidence="3" type="ORF">A9F13_25g00121</name>
</gene>
<feature type="domain" description="Gfd2/YDR514C-like C-terminal" evidence="2">
    <location>
        <begin position="47"/>
        <end position="212"/>
    </location>
</feature>
<reference evidence="3 4" key="1">
    <citation type="submission" date="2017-04" db="EMBL/GenBank/DDBJ databases">
        <title>Draft genome of the yeast Clavispora lusitaniae type strain CBS 6936.</title>
        <authorList>
            <person name="Durrens P."/>
            <person name="Klopp C."/>
            <person name="Biteau N."/>
            <person name="Fitton-Ouhabi V."/>
            <person name="Dementhon K."/>
            <person name="Accoceberry I."/>
            <person name="Sherman D.J."/>
            <person name="Noel T."/>
        </authorList>
    </citation>
    <scope>NUCLEOTIDE SEQUENCE [LARGE SCALE GENOMIC DNA]</scope>
    <source>
        <strain evidence="3 4">CBS 6936</strain>
    </source>
</reference>
<dbReference type="InterPro" id="IPR048519">
    <property type="entry name" value="Gfd2/YDR514C-like_C"/>
</dbReference>
<dbReference type="Proteomes" id="UP000195602">
    <property type="component" value="Unassembled WGS sequence"/>
</dbReference>
<dbReference type="GO" id="GO:0005634">
    <property type="term" value="C:nucleus"/>
    <property type="evidence" value="ECO:0007669"/>
    <property type="project" value="TreeGrafter"/>
</dbReference>
<dbReference type="PANTHER" id="PTHR28083:SF1">
    <property type="entry name" value="GOOD FOR FULL DBP5 ACTIVITY PROTEIN 2"/>
    <property type="match status" value="1"/>
</dbReference>
<proteinExistence type="predicted"/>
<evidence type="ECO:0000313" key="3">
    <source>
        <dbReference type="EMBL" id="OVF04844.1"/>
    </source>
</evidence>
<evidence type="ECO:0000259" key="2">
    <source>
        <dbReference type="Pfam" id="PF21762"/>
    </source>
</evidence>
<dbReference type="EMBL" id="LYUB02000025">
    <property type="protein sequence ID" value="OVF04844.1"/>
    <property type="molecule type" value="Genomic_DNA"/>
</dbReference>
<accession>A0AA91PV75</accession>
<name>A0AA91PV75_CLALS</name>
<evidence type="ECO:0000313" key="4">
    <source>
        <dbReference type="Proteomes" id="UP000195602"/>
    </source>
</evidence>
<dbReference type="SUPFAM" id="SSF53098">
    <property type="entry name" value="Ribonuclease H-like"/>
    <property type="match status" value="1"/>
</dbReference>
<evidence type="ECO:0000256" key="1">
    <source>
        <dbReference type="SAM" id="MobiDB-lite"/>
    </source>
</evidence>
<comment type="caution">
    <text evidence="3">The sequence shown here is derived from an EMBL/GenBank/DDBJ whole genome shotgun (WGS) entry which is preliminary data.</text>
</comment>
<dbReference type="InterPro" id="IPR036397">
    <property type="entry name" value="RNaseH_sf"/>
</dbReference>
<dbReference type="PANTHER" id="PTHR28083">
    <property type="entry name" value="GOOD FOR FULL DBP5 ACTIVITY PROTEIN 2"/>
    <property type="match status" value="1"/>
</dbReference>
<feature type="compositionally biased region" description="Basic and acidic residues" evidence="1">
    <location>
        <begin position="224"/>
        <end position="234"/>
    </location>
</feature>
<dbReference type="KEGG" id="clus:A9F13_25g00121"/>
<protein>
    <recommendedName>
        <fullName evidence="2">Gfd2/YDR514C-like C-terminal domain-containing protein</fullName>
    </recommendedName>
</protein>
<dbReference type="InterPro" id="IPR040151">
    <property type="entry name" value="Gfd2/YDR514C-like"/>
</dbReference>
<dbReference type="GO" id="GO:0003676">
    <property type="term" value="F:nucleic acid binding"/>
    <property type="evidence" value="ECO:0007669"/>
    <property type="project" value="InterPro"/>
</dbReference>
<dbReference type="InterPro" id="IPR012337">
    <property type="entry name" value="RNaseH-like_sf"/>
</dbReference>